<evidence type="ECO:0000256" key="1">
    <source>
        <dbReference type="ARBA" id="ARBA00004651"/>
    </source>
</evidence>
<keyword evidence="2" id="KW-1003">Cell membrane</keyword>
<dbReference type="Proteomes" id="UP000829069">
    <property type="component" value="Chromosome"/>
</dbReference>
<keyword evidence="4 7" id="KW-1133">Transmembrane helix</keyword>
<evidence type="ECO:0000256" key="3">
    <source>
        <dbReference type="ARBA" id="ARBA00022692"/>
    </source>
</evidence>
<reference evidence="9 10" key="1">
    <citation type="submission" date="2022-03" db="EMBL/GenBank/DDBJ databases">
        <title>Isotopic signatures of nitrous oxide derived from detoxification processes.</title>
        <authorList>
            <person name="Behrendt U."/>
            <person name="Buchen C."/>
            <person name="Well R."/>
            <person name="Ulrich A."/>
            <person name="Rohe L."/>
            <person name="Kolb S."/>
            <person name="Schloter M."/>
            <person name="Horn M.A."/>
            <person name="Augustin J."/>
        </authorList>
    </citation>
    <scope>NUCLEOTIDE SEQUENCE [LARGE SCALE GENOMIC DNA]</scope>
    <source>
        <strain evidence="9 10">S4-C24</strain>
    </source>
</reference>
<comment type="subcellular location">
    <subcellularLocation>
        <location evidence="1">Cell membrane</location>
        <topology evidence="1">Multi-pass membrane protein</topology>
    </subcellularLocation>
</comment>
<feature type="transmembrane region" description="Helical" evidence="7">
    <location>
        <begin position="38"/>
        <end position="57"/>
    </location>
</feature>
<evidence type="ECO:0000313" key="10">
    <source>
        <dbReference type="Proteomes" id="UP000829069"/>
    </source>
</evidence>
<sequence length="138" mass="15799">MVRLYVLLAVLALSVVIYALIECIRSRSHEVRSISKPGWILTIILVPLIGALMWFMWGRPRAAGRQTQQAPRPAAPDDDIAFLRTLDAKRRAKQREEELHRREQELKKTEDPQHGNKDKPATHDGRHLSEDDPDNGPH</sequence>
<evidence type="ECO:0000259" key="8">
    <source>
        <dbReference type="Pfam" id="PF13396"/>
    </source>
</evidence>
<feature type="domain" description="Cardiolipin synthase N-terminal" evidence="8">
    <location>
        <begin position="16"/>
        <end position="59"/>
    </location>
</feature>
<keyword evidence="10" id="KW-1185">Reference proteome</keyword>
<dbReference type="InterPro" id="IPR027379">
    <property type="entry name" value="CLS_N"/>
</dbReference>
<feature type="region of interest" description="Disordered" evidence="6">
    <location>
        <begin position="91"/>
        <end position="138"/>
    </location>
</feature>
<evidence type="ECO:0000256" key="2">
    <source>
        <dbReference type="ARBA" id="ARBA00022475"/>
    </source>
</evidence>
<protein>
    <submittedName>
        <fullName evidence="9">PLD nuclease N-terminal domain-containing protein</fullName>
    </submittedName>
</protein>
<name>A0ABY3W8C9_9MICC</name>
<proteinExistence type="predicted"/>
<accession>A0ABY3W8C9</accession>
<gene>
    <name evidence="9" type="ORF">MNQ99_04350</name>
</gene>
<evidence type="ECO:0000313" key="9">
    <source>
        <dbReference type="EMBL" id="UNK46599.1"/>
    </source>
</evidence>
<dbReference type="Pfam" id="PF13396">
    <property type="entry name" value="PLDc_N"/>
    <property type="match status" value="1"/>
</dbReference>
<organism evidence="9 10">
    <name type="scientific">Arthrobacter sulfonylureivorans</name>
    <dbReference type="NCBI Taxonomy" id="2486855"/>
    <lineage>
        <taxon>Bacteria</taxon>
        <taxon>Bacillati</taxon>
        <taxon>Actinomycetota</taxon>
        <taxon>Actinomycetes</taxon>
        <taxon>Micrococcales</taxon>
        <taxon>Micrococcaceae</taxon>
        <taxon>Arthrobacter</taxon>
    </lineage>
</organism>
<evidence type="ECO:0000256" key="4">
    <source>
        <dbReference type="ARBA" id="ARBA00022989"/>
    </source>
</evidence>
<keyword evidence="5 7" id="KW-0472">Membrane</keyword>
<evidence type="ECO:0000256" key="6">
    <source>
        <dbReference type="SAM" id="MobiDB-lite"/>
    </source>
</evidence>
<keyword evidence="3 7" id="KW-0812">Transmembrane</keyword>
<evidence type="ECO:0000256" key="5">
    <source>
        <dbReference type="ARBA" id="ARBA00023136"/>
    </source>
</evidence>
<dbReference type="RefSeq" id="WP_241914576.1">
    <property type="nucleotide sequence ID" value="NZ_CP093326.1"/>
</dbReference>
<dbReference type="EMBL" id="CP093326">
    <property type="protein sequence ID" value="UNK46599.1"/>
    <property type="molecule type" value="Genomic_DNA"/>
</dbReference>
<evidence type="ECO:0000256" key="7">
    <source>
        <dbReference type="SAM" id="Phobius"/>
    </source>
</evidence>